<accession>A0A653A4C5</accession>
<dbReference type="AlphaFoldDB" id="A0A653A4C5"/>
<sequence length="321" mass="37405">MFEKILAIIRKFFNIQFSNKFADIDPNVIDLDREIKGQYNEMVSKGKIHVEGNHVNKLLDEKLKNEREARINNANMRIKNPSVYVEQYERSIRKIISEGDSAVARNLRSIRDVSETADISNSNLKHNNDNKRLQHYGLMDAFEDERLRKEREARINNANMRINNPSVYAEQYERSIRKIISEGDSAVARNLRSIRNVSEEGDISNANINANGVKKLLKHYGLIDAFEDERLRKEREARINDANMRIKISSLYRINLERSIRKIISEGDSVVARNLDNIRSSSVSEGQWPDLSWIDEIRKTSSRHKIPRIKKSSWYGCITRF</sequence>
<gene>
    <name evidence="1" type="ORF">TRIP_B220112</name>
</gene>
<organism evidence="1">
    <name type="scientific">Uncultured Desulfatiglans sp</name>
    <dbReference type="NCBI Taxonomy" id="1748965"/>
    <lineage>
        <taxon>Bacteria</taxon>
        <taxon>Pseudomonadati</taxon>
        <taxon>Thermodesulfobacteriota</taxon>
        <taxon>Desulfobacteria</taxon>
        <taxon>Desulfatiglandales</taxon>
        <taxon>Desulfatiglandaceae</taxon>
        <taxon>Desulfatiglans</taxon>
        <taxon>environmental samples</taxon>
    </lineage>
</organism>
<evidence type="ECO:0000313" key="1">
    <source>
        <dbReference type="EMBL" id="VBB42864.1"/>
    </source>
</evidence>
<dbReference type="EMBL" id="UPXX01000015">
    <property type="protein sequence ID" value="VBB42864.1"/>
    <property type="molecule type" value="Genomic_DNA"/>
</dbReference>
<protein>
    <submittedName>
        <fullName evidence="1">Uncharacterized protein</fullName>
    </submittedName>
</protein>
<proteinExistence type="predicted"/>
<reference evidence="1" key="1">
    <citation type="submission" date="2018-07" db="EMBL/GenBank/DDBJ databases">
        <authorList>
            <consortium name="Genoscope - CEA"/>
            <person name="William W."/>
        </authorList>
    </citation>
    <scope>NUCLEOTIDE SEQUENCE</scope>
    <source>
        <strain evidence="1">IK1</strain>
    </source>
</reference>
<name>A0A653A4C5_UNCDX</name>